<evidence type="ECO:0000313" key="2">
    <source>
        <dbReference type="EMBL" id="WVZ58075.1"/>
    </source>
</evidence>
<feature type="compositionally biased region" description="Pro residues" evidence="1">
    <location>
        <begin position="7"/>
        <end position="24"/>
    </location>
</feature>
<proteinExistence type="predicted"/>
<name>A0AAQ3WDG5_PASNO</name>
<dbReference type="AlphaFoldDB" id="A0AAQ3WDG5"/>
<dbReference type="Proteomes" id="UP001341281">
    <property type="component" value="Chromosome 02"/>
</dbReference>
<evidence type="ECO:0000313" key="3">
    <source>
        <dbReference type="Proteomes" id="UP001341281"/>
    </source>
</evidence>
<organism evidence="2 3">
    <name type="scientific">Paspalum notatum var. saurae</name>
    <dbReference type="NCBI Taxonomy" id="547442"/>
    <lineage>
        <taxon>Eukaryota</taxon>
        <taxon>Viridiplantae</taxon>
        <taxon>Streptophyta</taxon>
        <taxon>Embryophyta</taxon>
        <taxon>Tracheophyta</taxon>
        <taxon>Spermatophyta</taxon>
        <taxon>Magnoliopsida</taxon>
        <taxon>Liliopsida</taxon>
        <taxon>Poales</taxon>
        <taxon>Poaceae</taxon>
        <taxon>PACMAD clade</taxon>
        <taxon>Panicoideae</taxon>
        <taxon>Andropogonodae</taxon>
        <taxon>Paspaleae</taxon>
        <taxon>Paspalinae</taxon>
        <taxon>Paspalum</taxon>
    </lineage>
</organism>
<protein>
    <submittedName>
        <fullName evidence="2">Uncharacterized protein</fullName>
    </submittedName>
</protein>
<reference evidence="2 3" key="1">
    <citation type="submission" date="2024-02" db="EMBL/GenBank/DDBJ databases">
        <title>High-quality chromosome-scale genome assembly of Pensacola bahiagrass (Paspalum notatum Flugge var. saurae).</title>
        <authorList>
            <person name="Vega J.M."/>
            <person name="Podio M."/>
            <person name="Orjuela J."/>
            <person name="Siena L.A."/>
            <person name="Pessino S.C."/>
            <person name="Combes M.C."/>
            <person name="Mariac C."/>
            <person name="Albertini E."/>
            <person name="Pupilli F."/>
            <person name="Ortiz J.P.A."/>
            <person name="Leblanc O."/>
        </authorList>
    </citation>
    <scope>NUCLEOTIDE SEQUENCE [LARGE SCALE GENOMIC DNA]</scope>
    <source>
        <strain evidence="2">R1</strain>
        <tissue evidence="2">Leaf</tissue>
    </source>
</reference>
<keyword evidence="3" id="KW-1185">Reference proteome</keyword>
<evidence type="ECO:0000256" key="1">
    <source>
        <dbReference type="SAM" id="MobiDB-lite"/>
    </source>
</evidence>
<gene>
    <name evidence="2" type="ORF">U9M48_008384</name>
</gene>
<accession>A0AAQ3WDG5</accession>
<sequence length="127" mass="13019">MAAASPAPTPAAPHPPSPDAPRPVSPRRALTALHRPASSPPPHRRCTSGHLAVSPAAQHRPDPTPLSAPRDATRAPRRRIPAPDTPRPVRPGHAAPSCLAAAPVPHAPRVATTPAPPGHHPPAIKAP</sequence>
<feature type="compositionally biased region" description="Low complexity" evidence="1">
    <location>
        <begin position="100"/>
        <end position="113"/>
    </location>
</feature>
<dbReference type="EMBL" id="CP144746">
    <property type="protein sequence ID" value="WVZ58075.1"/>
    <property type="molecule type" value="Genomic_DNA"/>
</dbReference>
<feature type="region of interest" description="Disordered" evidence="1">
    <location>
        <begin position="1"/>
        <end position="127"/>
    </location>
</feature>
<feature type="compositionally biased region" description="Low complexity" evidence="1">
    <location>
        <begin position="26"/>
        <end position="37"/>
    </location>
</feature>